<dbReference type="EMBL" id="CP015118">
    <property type="protein sequence ID" value="ARN21015.1"/>
    <property type="molecule type" value="Genomic_DNA"/>
</dbReference>
<dbReference type="AlphaFoldDB" id="A0A1W6L9R0"/>
<proteinExistence type="predicted"/>
<sequence>MLALAVSGVTGTANADTRLSTQELRWAQAASPVVAYARTQGLPVDVVVQPQDTPGLAPVAMALVDGRCKLVFSMRGNPAAEETERSIPPALFTPVVEAIAAHEVAHCWRQVRGAWRTVPAGFTDPSGPVGSTDPDVVARWSAMAATRREEGFADLVGLAWTWRQHPAQYAQVHAWLMNERANPPLAGSHHDTQAWVRLAANGGFGDADSPFEQVTRMWTAGLVGEP</sequence>
<accession>A0A1W6L9R0</accession>
<organism evidence="1 2">
    <name type="scientific">Piscinibacter gummiphilus</name>
    <dbReference type="NCBI Taxonomy" id="946333"/>
    <lineage>
        <taxon>Bacteria</taxon>
        <taxon>Pseudomonadati</taxon>
        <taxon>Pseudomonadota</taxon>
        <taxon>Betaproteobacteria</taxon>
        <taxon>Burkholderiales</taxon>
        <taxon>Sphaerotilaceae</taxon>
        <taxon>Piscinibacter</taxon>
    </lineage>
</organism>
<protein>
    <submittedName>
        <fullName evidence="1">Uncharacterized protein</fullName>
    </submittedName>
</protein>
<dbReference type="KEGG" id="rgu:A4W93_14555"/>
<gene>
    <name evidence="1" type="ORF">A4W93_14555</name>
</gene>
<dbReference type="Proteomes" id="UP000193427">
    <property type="component" value="Chromosome"/>
</dbReference>
<dbReference type="OrthoDB" id="9128426at2"/>
<dbReference type="STRING" id="946333.A4W93_14555"/>
<keyword evidence="2" id="KW-1185">Reference proteome</keyword>
<evidence type="ECO:0000313" key="1">
    <source>
        <dbReference type="EMBL" id="ARN21015.1"/>
    </source>
</evidence>
<name>A0A1W6L9R0_9BURK</name>
<evidence type="ECO:0000313" key="2">
    <source>
        <dbReference type="Proteomes" id="UP000193427"/>
    </source>
</evidence>
<reference evidence="1 2" key="1">
    <citation type="submission" date="2016-04" db="EMBL/GenBank/DDBJ databases">
        <title>Complete genome sequence of natural rubber-degrading, novel Gram-negative bacterium, Rhizobacter gummiphilus strain NS21.</title>
        <authorList>
            <person name="Tabata M."/>
            <person name="Kasai D."/>
            <person name="Fukuda M."/>
        </authorList>
    </citation>
    <scope>NUCLEOTIDE SEQUENCE [LARGE SCALE GENOMIC DNA]</scope>
    <source>
        <strain evidence="1 2">NS21</strain>
    </source>
</reference>